<dbReference type="PANTHER" id="PTHR33383:SF1">
    <property type="entry name" value="MEMBRANE PROTEIN INSERTION EFFICIENCY FACTOR-RELATED"/>
    <property type="match status" value="1"/>
</dbReference>
<dbReference type="InterPro" id="IPR002696">
    <property type="entry name" value="Membr_insert_effic_factor_YidD"/>
</dbReference>
<name>A0ABP3JR97_9BACI</name>
<comment type="caution">
    <text evidence="3">The sequence shown here is derived from an EMBL/GenBank/DDBJ whole genome shotgun (WGS) entry which is preliminary data.</text>
</comment>
<comment type="similarity">
    <text evidence="1">Belongs to the UPF0161 family.</text>
</comment>
<proteinExistence type="inferred from homology"/>
<feature type="region of interest" description="Disordered" evidence="2">
    <location>
        <begin position="61"/>
        <end position="82"/>
    </location>
</feature>
<keyword evidence="1" id="KW-1003">Cell membrane</keyword>
<organism evidence="3 4">
    <name type="scientific">Alkalibacillus silvisoli</name>
    <dbReference type="NCBI Taxonomy" id="392823"/>
    <lineage>
        <taxon>Bacteria</taxon>
        <taxon>Bacillati</taxon>
        <taxon>Bacillota</taxon>
        <taxon>Bacilli</taxon>
        <taxon>Bacillales</taxon>
        <taxon>Bacillaceae</taxon>
        <taxon>Alkalibacillus</taxon>
    </lineage>
</organism>
<feature type="compositionally biased region" description="Basic and acidic residues" evidence="2">
    <location>
        <begin position="61"/>
        <end position="71"/>
    </location>
</feature>
<gene>
    <name evidence="3" type="primary">yidD</name>
    <name evidence="3" type="ORF">GCM10008935_17030</name>
</gene>
<dbReference type="SMART" id="SM01234">
    <property type="entry name" value="Haemolytic"/>
    <property type="match status" value="1"/>
</dbReference>
<reference evidence="4" key="1">
    <citation type="journal article" date="2019" name="Int. J. Syst. Evol. Microbiol.">
        <title>The Global Catalogue of Microorganisms (GCM) 10K type strain sequencing project: providing services to taxonomists for standard genome sequencing and annotation.</title>
        <authorList>
            <consortium name="The Broad Institute Genomics Platform"/>
            <consortium name="The Broad Institute Genome Sequencing Center for Infectious Disease"/>
            <person name="Wu L."/>
            <person name="Ma J."/>
        </authorList>
    </citation>
    <scope>NUCLEOTIDE SEQUENCE [LARGE SCALE GENOMIC DNA]</scope>
    <source>
        <strain evidence="4">JCM 14193</strain>
    </source>
</reference>
<dbReference type="Pfam" id="PF01809">
    <property type="entry name" value="YidD"/>
    <property type="match status" value="1"/>
</dbReference>
<evidence type="ECO:0000256" key="2">
    <source>
        <dbReference type="SAM" id="MobiDB-lite"/>
    </source>
</evidence>
<protein>
    <recommendedName>
        <fullName evidence="1">Putative membrane protein insertion efficiency factor</fullName>
    </recommendedName>
</protein>
<dbReference type="PANTHER" id="PTHR33383">
    <property type="entry name" value="MEMBRANE PROTEIN INSERTION EFFICIENCY FACTOR-RELATED"/>
    <property type="match status" value="1"/>
</dbReference>
<evidence type="ECO:0000256" key="1">
    <source>
        <dbReference type="HAMAP-Rule" id="MF_00386"/>
    </source>
</evidence>
<comment type="function">
    <text evidence="1">Could be involved in insertion of integral membrane proteins into the membrane.</text>
</comment>
<dbReference type="EMBL" id="BAAACZ010000011">
    <property type="protein sequence ID" value="GAA0462115.1"/>
    <property type="molecule type" value="Genomic_DNA"/>
</dbReference>
<accession>A0ABP3JR97</accession>
<keyword evidence="1" id="KW-0472">Membrane</keyword>
<sequence length="82" mass="9627">MRYLFVWPIKLYQNFISPLLGPTCRFHPTCSHYSLMAFERFGVIKGVYLSIRRILKCHPFHEGGFDPIPERKNKKGKNKSGQ</sequence>
<feature type="compositionally biased region" description="Basic residues" evidence="2">
    <location>
        <begin position="72"/>
        <end position="82"/>
    </location>
</feature>
<evidence type="ECO:0000313" key="3">
    <source>
        <dbReference type="EMBL" id="GAA0462115.1"/>
    </source>
</evidence>
<evidence type="ECO:0000313" key="4">
    <source>
        <dbReference type="Proteomes" id="UP001500740"/>
    </source>
</evidence>
<dbReference type="HAMAP" id="MF_00386">
    <property type="entry name" value="UPF0161_YidD"/>
    <property type="match status" value="1"/>
</dbReference>
<comment type="subcellular location">
    <subcellularLocation>
        <location evidence="1">Cell membrane</location>
        <topology evidence="1">Peripheral membrane protein</topology>
        <orientation evidence="1">Cytoplasmic side</orientation>
    </subcellularLocation>
</comment>
<keyword evidence="4" id="KW-1185">Reference proteome</keyword>
<dbReference type="NCBIfam" id="TIGR00278">
    <property type="entry name" value="membrane protein insertion efficiency factor YidD"/>
    <property type="match status" value="1"/>
</dbReference>
<dbReference type="RefSeq" id="WP_343783139.1">
    <property type="nucleotide sequence ID" value="NZ_BAAACZ010000011.1"/>
</dbReference>
<dbReference type="Proteomes" id="UP001500740">
    <property type="component" value="Unassembled WGS sequence"/>
</dbReference>